<evidence type="ECO:0000256" key="2">
    <source>
        <dbReference type="SAM" id="MobiDB-lite"/>
    </source>
</evidence>
<protein>
    <recommendedName>
        <fullName evidence="4">Major facilitator superfamily (MFS) profile domain-containing protein</fullName>
    </recommendedName>
</protein>
<dbReference type="Pfam" id="PF07690">
    <property type="entry name" value="MFS_1"/>
    <property type="match status" value="1"/>
</dbReference>
<feature type="compositionally biased region" description="Polar residues" evidence="2">
    <location>
        <begin position="23"/>
        <end position="34"/>
    </location>
</feature>
<feature type="transmembrane region" description="Helical" evidence="3">
    <location>
        <begin position="113"/>
        <end position="132"/>
    </location>
</feature>
<dbReference type="PANTHER" id="PTHR11360:SF251">
    <property type="entry name" value="MAJOR FACILITATOR SUPERFAMILY (MFS) PROFILE DOMAIN-CONTAINING PROTEIN"/>
    <property type="match status" value="1"/>
</dbReference>
<dbReference type="Gene3D" id="1.20.1250.20">
    <property type="entry name" value="MFS general substrate transporter like domains"/>
    <property type="match status" value="1"/>
</dbReference>
<dbReference type="SUPFAM" id="SSF103473">
    <property type="entry name" value="MFS general substrate transporter"/>
    <property type="match status" value="1"/>
</dbReference>
<comment type="subcellular location">
    <subcellularLocation>
        <location evidence="1">Membrane</location>
        <topology evidence="1">Multi-pass membrane protein</topology>
    </subcellularLocation>
</comment>
<keyword evidence="3" id="KW-1133">Transmembrane helix</keyword>
<keyword evidence="3" id="KW-0812">Transmembrane</keyword>
<evidence type="ECO:0000256" key="1">
    <source>
        <dbReference type="ARBA" id="ARBA00004141"/>
    </source>
</evidence>
<proteinExistence type="predicted"/>
<name>A0A9W9ZYN7_9CNID</name>
<comment type="caution">
    <text evidence="5">The sequence shown here is derived from an EMBL/GenBank/DDBJ whole genome shotgun (WGS) entry which is preliminary data.</text>
</comment>
<feature type="transmembrane region" description="Helical" evidence="3">
    <location>
        <begin position="200"/>
        <end position="221"/>
    </location>
</feature>
<organism evidence="5 6">
    <name type="scientific">Desmophyllum pertusum</name>
    <dbReference type="NCBI Taxonomy" id="174260"/>
    <lineage>
        <taxon>Eukaryota</taxon>
        <taxon>Metazoa</taxon>
        <taxon>Cnidaria</taxon>
        <taxon>Anthozoa</taxon>
        <taxon>Hexacorallia</taxon>
        <taxon>Scleractinia</taxon>
        <taxon>Caryophylliina</taxon>
        <taxon>Caryophylliidae</taxon>
        <taxon>Desmophyllum</taxon>
    </lineage>
</organism>
<feature type="region of interest" description="Disordered" evidence="2">
    <location>
        <begin position="1"/>
        <end position="40"/>
    </location>
</feature>
<dbReference type="PANTHER" id="PTHR11360">
    <property type="entry name" value="MONOCARBOXYLATE TRANSPORTER"/>
    <property type="match status" value="1"/>
</dbReference>
<dbReference type="GO" id="GO:0016020">
    <property type="term" value="C:membrane"/>
    <property type="evidence" value="ECO:0007669"/>
    <property type="project" value="UniProtKB-SubCell"/>
</dbReference>
<evidence type="ECO:0000313" key="5">
    <source>
        <dbReference type="EMBL" id="KAJ7389900.1"/>
    </source>
</evidence>
<evidence type="ECO:0000259" key="4">
    <source>
        <dbReference type="PROSITE" id="PS50850"/>
    </source>
</evidence>
<evidence type="ECO:0000256" key="3">
    <source>
        <dbReference type="SAM" id="Phobius"/>
    </source>
</evidence>
<dbReference type="InterPro" id="IPR050327">
    <property type="entry name" value="Proton-linked_MCT"/>
</dbReference>
<accession>A0A9W9ZYN7</accession>
<feature type="transmembrane region" description="Helical" evidence="3">
    <location>
        <begin position="138"/>
        <end position="161"/>
    </location>
</feature>
<keyword evidence="3" id="KW-0472">Membrane</keyword>
<feature type="transmembrane region" description="Helical" evidence="3">
    <location>
        <begin position="44"/>
        <end position="66"/>
    </location>
</feature>
<feature type="transmembrane region" description="Helical" evidence="3">
    <location>
        <begin position="173"/>
        <end position="194"/>
    </location>
</feature>
<dbReference type="OrthoDB" id="5952548at2759"/>
<dbReference type="InterPro" id="IPR036259">
    <property type="entry name" value="MFS_trans_sf"/>
</dbReference>
<sequence length="297" mass="32574">MNCNQENDLSPETTTERNKQAQRDCQSLSTSSPTRKTRQPDSPYAYLVCFCGVVCNLIVFGCSYSYGLLFPLLLDEFKQGKAKTAWVGSLAYGCSGIFGPVVGVLCDRFDPRIIGIAGGFISTIALIVTSQAPTLTLMYFSFGILYGFGSSCIYFVVLIILQKYFIKHRCLATGLAVTGPGGGLFVMSLIIQALLNNTSWRMTFLSMAGIVFLTCILSCSFDPNVATDDPEPTDHQETQATMTRRLNICASLDFSYLRNKEYLVYLVASSLVFGGIAIPVVHLASYESFLLNLMLTL</sequence>
<dbReference type="InterPro" id="IPR020846">
    <property type="entry name" value="MFS_dom"/>
</dbReference>
<keyword evidence="6" id="KW-1185">Reference proteome</keyword>
<feature type="domain" description="Major facilitator superfamily (MFS) profile" evidence="4">
    <location>
        <begin position="45"/>
        <end position="297"/>
    </location>
</feature>
<dbReference type="Proteomes" id="UP001163046">
    <property type="component" value="Unassembled WGS sequence"/>
</dbReference>
<feature type="compositionally biased region" description="Polar residues" evidence="2">
    <location>
        <begin position="1"/>
        <end position="13"/>
    </location>
</feature>
<reference evidence="5" key="1">
    <citation type="submission" date="2023-01" db="EMBL/GenBank/DDBJ databases">
        <title>Genome assembly of the deep-sea coral Lophelia pertusa.</title>
        <authorList>
            <person name="Herrera S."/>
            <person name="Cordes E."/>
        </authorList>
    </citation>
    <scope>NUCLEOTIDE SEQUENCE</scope>
    <source>
        <strain evidence="5">USNM1676648</strain>
        <tissue evidence="5">Polyp</tissue>
    </source>
</reference>
<dbReference type="InterPro" id="IPR011701">
    <property type="entry name" value="MFS"/>
</dbReference>
<feature type="transmembrane region" description="Helical" evidence="3">
    <location>
        <begin position="262"/>
        <end position="284"/>
    </location>
</feature>
<dbReference type="PROSITE" id="PS50850">
    <property type="entry name" value="MFS"/>
    <property type="match status" value="1"/>
</dbReference>
<dbReference type="EMBL" id="MU825423">
    <property type="protein sequence ID" value="KAJ7389900.1"/>
    <property type="molecule type" value="Genomic_DNA"/>
</dbReference>
<feature type="transmembrane region" description="Helical" evidence="3">
    <location>
        <begin position="86"/>
        <end position="106"/>
    </location>
</feature>
<evidence type="ECO:0000313" key="6">
    <source>
        <dbReference type="Proteomes" id="UP001163046"/>
    </source>
</evidence>
<gene>
    <name evidence="5" type="ORF">OS493_028361</name>
</gene>
<dbReference type="GO" id="GO:0022857">
    <property type="term" value="F:transmembrane transporter activity"/>
    <property type="evidence" value="ECO:0007669"/>
    <property type="project" value="InterPro"/>
</dbReference>
<dbReference type="AlphaFoldDB" id="A0A9W9ZYN7"/>